<dbReference type="Proteomes" id="UP000287033">
    <property type="component" value="Unassembled WGS sequence"/>
</dbReference>
<dbReference type="OrthoDB" id="4190at2759"/>
<keyword evidence="3" id="KW-1185">Reference proteome</keyword>
<evidence type="ECO:0000313" key="2">
    <source>
        <dbReference type="EMBL" id="GCC45204.1"/>
    </source>
</evidence>
<accession>A0A401TRC7</accession>
<dbReference type="AlphaFoldDB" id="A0A401TRC7"/>
<reference evidence="2 3" key="1">
    <citation type="journal article" date="2018" name="Nat. Ecol. Evol.">
        <title>Shark genomes provide insights into elasmobranch evolution and the origin of vertebrates.</title>
        <authorList>
            <person name="Hara Y"/>
            <person name="Yamaguchi K"/>
            <person name="Onimaru K"/>
            <person name="Kadota M"/>
            <person name="Koyanagi M"/>
            <person name="Keeley SD"/>
            <person name="Tatsumi K"/>
            <person name="Tanaka K"/>
            <person name="Motone F"/>
            <person name="Kageyama Y"/>
            <person name="Nozu R"/>
            <person name="Adachi N"/>
            <person name="Nishimura O"/>
            <person name="Nakagawa R"/>
            <person name="Tanegashima C"/>
            <person name="Kiyatake I"/>
            <person name="Matsumoto R"/>
            <person name="Murakumo K"/>
            <person name="Nishida K"/>
            <person name="Terakita A"/>
            <person name="Kuratani S"/>
            <person name="Sato K"/>
            <person name="Hyodo S Kuraku.S."/>
        </authorList>
    </citation>
    <scope>NUCLEOTIDE SEQUENCE [LARGE SCALE GENOMIC DNA]</scope>
</reference>
<evidence type="ECO:0000313" key="3">
    <source>
        <dbReference type="Proteomes" id="UP000287033"/>
    </source>
</evidence>
<organism evidence="2 3">
    <name type="scientific">Chiloscyllium punctatum</name>
    <name type="common">Brownbanded bambooshark</name>
    <name type="synonym">Hemiscyllium punctatum</name>
    <dbReference type="NCBI Taxonomy" id="137246"/>
    <lineage>
        <taxon>Eukaryota</taxon>
        <taxon>Metazoa</taxon>
        <taxon>Chordata</taxon>
        <taxon>Craniata</taxon>
        <taxon>Vertebrata</taxon>
        <taxon>Chondrichthyes</taxon>
        <taxon>Elasmobranchii</taxon>
        <taxon>Galeomorphii</taxon>
        <taxon>Galeoidea</taxon>
        <taxon>Orectolobiformes</taxon>
        <taxon>Hemiscylliidae</taxon>
        <taxon>Chiloscyllium</taxon>
    </lineage>
</organism>
<dbReference type="InterPro" id="IPR019257">
    <property type="entry name" value="MeTrfase_dom"/>
</dbReference>
<comment type="caution">
    <text evidence="2">The sequence shown here is derived from an EMBL/GenBank/DDBJ whole genome shotgun (WGS) entry which is preliminary data.</text>
</comment>
<feature type="domain" description="Histidine-specific methyltransferase SAM-dependent" evidence="1">
    <location>
        <begin position="1"/>
        <end position="66"/>
    </location>
</feature>
<name>A0A401TRC7_CHIPU</name>
<sequence>MHLISRKAQTVRILGNTFAFRPGESIHTENSYKYSIERFTALARSAGWTVRNSWTDANTMFSVHALIAE</sequence>
<gene>
    <name evidence="2" type="ORF">chiPu_0029541</name>
</gene>
<evidence type="ECO:0000259" key="1">
    <source>
        <dbReference type="Pfam" id="PF10017"/>
    </source>
</evidence>
<dbReference type="Pfam" id="PF10017">
    <property type="entry name" value="Methyltransf_33"/>
    <property type="match status" value="1"/>
</dbReference>
<dbReference type="EMBL" id="BEZZ01159397">
    <property type="protein sequence ID" value="GCC45204.1"/>
    <property type="molecule type" value="Genomic_DNA"/>
</dbReference>
<proteinExistence type="predicted"/>
<protein>
    <recommendedName>
        <fullName evidence="1">Histidine-specific methyltransferase SAM-dependent domain-containing protein</fullName>
    </recommendedName>
</protein>